<dbReference type="Pfam" id="PF08241">
    <property type="entry name" value="Methyltransf_11"/>
    <property type="match status" value="1"/>
</dbReference>
<dbReference type="PROSITE" id="PS50937">
    <property type="entry name" value="HTH_MERR_2"/>
    <property type="match status" value="1"/>
</dbReference>
<dbReference type="InterPro" id="IPR009061">
    <property type="entry name" value="DNA-bd_dom_put_sf"/>
</dbReference>
<comment type="caution">
    <text evidence="5">The sequence shown here is derived from an EMBL/GenBank/DDBJ whole genome shotgun (WGS) entry which is preliminary data.</text>
</comment>
<dbReference type="InterPro" id="IPR047057">
    <property type="entry name" value="MerR_fam"/>
</dbReference>
<dbReference type="PANTHER" id="PTHR30204">
    <property type="entry name" value="REDOX-CYCLING DRUG-SENSING TRANSCRIPTIONAL ACTIVATOR SOXR"/>
    <property type="match status" value="1"/>
</dbReference>
<evidence type="ECO:0000256" key="1">
    <source>
        <dbReference type="ARBA" id="ARBA00023015"/>
    </source>
</evidence>
<evidence type="ECO:0000259" key="4">
    <source>
        <dbReference type="PROSITE" id="PS50937"/>
    </source>
</evidence>
<dbReference type="Gene3D" id="1.10.1660.10">
    <property type="match status" value="1"/>
</dbReference>
<dbReference type="PANTHER" id="PTHR30204:SF94">
    <property type="entry name" value="HEAVY METAL-DEPENDENT TRANSCRIPTIONAL REGULATOR HI_0293-RELATED"/>
    <property type="match status" value="1"/>
</dbReference>
<dbReference type="Gene3D" id="3.40.50.150">
    <property type="entry name" value="Vaccinia Virus protein VP39"/>
    <property type="match status" value="1"/>
</dbReference>
<keyword evidence="2" id="KW-0238">DNA-binding</keyword>
<dbReference type="Pfam" id="PF13411">
    <property type="entry name" value="MerR_1"/>
    <property type="match status" value="1"/>
</dbReference>
<dbReference type="CDD" id="cd00592">
    <property type="entry name" value="HTH_MerR-like"/>
    <property type="match status" value="1"/>
</dbReference>
<dbReference type="SUPFAM" id="SSF46955">
    <property type="entry name" value="Putative DNA-binding domain"/>
    <property type="match status" value="1"/>
</dbReference>
<reference evidence="5 6" key="1">
    <citation type="submission" date="2019-01" db="EMBL/GenBank/DDBJ databases">
        <title>Chengkuizengella sp. nov., isolated from deep-sea sediment of East Pacific Ocean.</title>
        <authorList>
            <person name="Yang J."/>
            <person name="Lai Q."/>
            <person name="Shao Z."/>
        </authorList>
    </citation>
    <scope>NUCLEOTIDE SEQUENCE [LARGE SCALE GENOMIC DNA]</scope>
    <source>
        <strain evidence="5 6">YPA3-1-1</strain>
    </source>
</reference>
<dbReference type="CDD" id="cd02440">
    <property type="entry name" value="AdoMet_MTases"/>
    <property type="match status" value="1"/>
</dbReference>
<accession>A0A6N9Q2J3</accession>
<dbReference type="InterPro" id="IPR013216">
    <property type="entry name" value="Methyltransf_11"/>
</dbReference>
<feature type="domain" description="HTH merR-type" evidence="4">
    <location>
        <begin position="1"/>
        <end position="69"/>
    </location>
</feature>
<dbReference type="PRINTS" id="PR00040">
    <property type="entry name" value="HTHMERR"/>
</dbReference>
<proteinExistence type="predicted"/>
<evidence type="ECO:0000313" key="5">
    <source>
        <dbReference type="EMBL" id="NBI28538.1"/>
    </source>
</evidence>
<dbReference type="SUPFAM" id="SSF53335">
    <property type="entry name" value="S-adenosyl-L-methionine-dependent methyltransferases"/>
    <property type="match status" value="1"/>
</dbReference>
<sequence length="333" mass="39175">MKINEVAKKLNISTRAIRFYEEKGLISPEKQSENSYRTFNEKDIWRLQTIISLREIGIPIEEIKKVLLKIEKEDKKEVEYYLNLQRASMYSRWVELKLQLDTIDQMIDKLKVRETLNLEDIFELANGSKRLNAIRKQWSDQWGFDKLAPSFDQKLLEIFPELQYVEDYELSLNAAVECISPKKEEIGLDIGVGTGNFAVKFISKGVQMKGIDQSKEMLKQCHIKYPEIDTKLGNFLAIPFSNHEFDFVISSFTYNHLIDEQKVLALDEINRVLKPHGRICIVDFMTKNEVRQHTGKQYTNRFELIKQLNHMGFITIFQQINEYIHIVYGIRKL</sequence>
<dbReference type="SMART" id="SM00422">
    <property type="entry name" value="HTH_MERR"/>
    <property type="match status" value="1"/>
</dbReference>
<dbReference type="GO" id="GO:0003700">
    <property type="term" value="F:DNA-binding transcription factor activity"/>
    <property type="evidence" value="ECO:0007669"/>
    <property type="project" value="InterPro"/>
</dbReference>
<dbReference type="GO" id="GO:0003677">
    <property type="term" value="F:DNA binding"/>
    <property type="evidence" value="ECO:0007669"/>
    <property type="project" value="UniProtKB-KW"/>
</dbReference>
<evidence type="ECO:0000313" key="6">
    <source>
        <dbReference type="Proteomes" id="UP000448943"/>
    </source>
</evidence>
<dbReference type="AlphaFoldDB" id="A0A6N9Q2J3"/>
<organism evidence="5 6">
    <name type="scientific">Chengkuizengella marina</name>
    <dbReference type="NCBI Taxonomy" id="2507566"/>
    <lineage>
        <taxon>Bacteria</taxon>
        <taxon>Bacillati</taxon>
        <taxon>Bacillota</taxon>
        <taxon>Bacilli</taxon>
        <taxon>Bacillales</taxon>
        <taxon>Paenibacillaceae</taxon>
        <taxon>Chengkuizengella</taxon>
    </lineage>
</organism>
<evidence type="ECO:0000256" key="2">
    <source>
        <dbReference type="ARBA" id="ARBA00023125"/>
    </source>
</evidence>
<gene>
    <name evidence="5" type="ORF">ERL59_06180</name>
</gene>
<dbReference type="InterPro" id="IPR029063">
    <property type="entry name" value="SAM-dependent_MTases_sf"/>
</dbReference>
<dbReference type="EMBL" id="SIJB01000015">
    <property type="protein sequence ID" value="NBI28538.1"/>
    <property type="molecule type" value="Genomic_DNA"/>
</dbReference>
<keyword evidence="1" id="KW-0805">Transcription regulation</keyword>
<dbReference type="GO" id="GO:0008757">
    <property type="term" value="F:S-adenosylmethionine-dependent methyltransferase activity"/>
    <property type="evidence" value="ECO:0007669"/>
    <property type="project" value="InterPro"/>
</dbReference>
<keyword evidence="3" id="KW-0804">Transcription</keyword>
<dbReference type="Proteomes" id="UP000448943">
    <property type="component" value="Unassembled WGS sequence"/>
</dbReference>
<name>A0A6N9Q2J3_9BACL</name>
<evidence type="ECO:0000256" key="3">
    <source>
        <dbReference type="ARBA" id="ARBA00023163"/>
    </source>
</evidence>
<dbReference type="OrthoDB" id="465705at2"/>
<dbReference type="InterPro" id="IPR000551">
    <property type="entry name" value="MerR-type_HTH_dom"/>
</dbReference>
<keyword evidence="6" id="KW-1185">Reference proteome</keyword>
<dbReference type="RefSeq" id="WP_160645324.1">
    <property type="nucleotide sequence ID" value="NZ_SIJB01000015.1"/>
</dbReference>
<protein>
    <submittedName>
        <fullName evidence="5">MerR family transcriptional regulator</fullName>
    </submittedName>
</protein>